<comment type="caution">
    <text evidence="5">The sequence shown here is derived from an EMBL/GenBank/DDBJ whole genome shotgun (WGS) entry which is preliminary data.</text>
</comment>
<dbReference type="SUPFAM" id="SSF46785">
    <property type="entry name" value="Winged helix' DNA-binding domain"/>
    <property type="match status" value="1"/>
</dbReference>
<evidence type="ECO:0000256" key="3">
    <source>
        <dbReference type="ARBA" id="ARBA00023163"/>
    </source>
</evidence>
<feature type="domain" description="HTH arsR-type" evidence="4">
    <location>
        <begin position="5"/>
        <end position="99"/>
    </location>
</feature>
<name>A0AA91RIH1_9MYCO</name>
<evidence type="ECO:0000313" key="5">
    <source>
        <dbReference type="EMBL" id="ORA38947.1"/>
    </source>
</evidence>
<reference evidence="5 6" key="1">
    <citation type="submission" date="2016-12" db="EMBL/GenBank/DDBJ databases">
        <title>The new phylogeny of genus Mycobacterium.</title>
        <authorList>
            <person name="Tortoli E."/>
            <person name="Trovato A."/>
            <person name="Cirillo D.M."/>
        </authorList>
    </citation>
    <scope>NUCLEOTIDE SEQUENCE [LARGE SCALE GENOMIC DNA]</scope>
    <source>
        <strain evidence="5 6">DSM 44624</strain>
    </source>
</reference>
<accession>A0AA91RIH1</accession>
<sequence>MLADSRQPLYRMKAEFFKTLGHPARIRVLELLSSREYAVSEMLPEVGVEPANLSQQLSILRRAGLVTARREGLSVRYALTSPQVAELLVVARTILTGVVAGQAETLEEIPESLLAEPTG</sequence>
<dbReference type="AlphaFoldDB" id="A0AA91RIH1"/>
<keyword evidence="3" id="KW-0804">Transcription</keyword>
<dbReference type="SMART" id="SM00418">
    <property type="entry name" value="HTH_ARSR"/>
    <property type="match status" value="1"/>
</dbReference>
<evidence type="ECO:0000256" key="1">
    <source>
        <dbReference type="ARBA" id="ARBA00023015"/>
    </source>
</evidence>
<dbReference type="RefSeq" id="WP_024636871.1">
    <property type="nucleotide sequence ID" value="NZ_AP022606.1"/>
</dbReference>
<evidence type="ECO:0000256" key="2">
    <source>
        <dbReference type="ARBA" id="ARBA00023125"/>
    </source>
</evidence>
<keyword evidence="2" id="KW-0238">DNA-binding</keyword>
<dbReference type="PRINTS" id="PR00778">
    <property type="entry name" value="HTHARSR"/>
</dbReference>
<dbReference type="Proteomes" id="UP000192441">
    <property type="component" value="Unassembled WGS sequence"/>
</dbReference>
<dbReference type="GO" id="GO:0003677">
    <property type="term" value="F:DNA binding"/>
    <property type="evidence" value="ECO:0007669"/>
    <property type="project" value="UniProtKB-KW"/>
</dbReference>
<gene>
    <name evidence="5" type="ORF">BST20_10425</name>
</gene>
<dbReference type="Gene3D" id="1.10.10.10">
    <property type="entry name" value="Winged helix-like DNA-binding domain superfamily/Winged helix DNA-binding domain"/>
    <property type="match status" value="1"/>
</dbReference>
<dbReference type="Pfam" id="PF01022">
    <property type="entry name" value="HTH_5"/>
    <property type="match status" value="1"/>
</dbReference>
<proteinExistence type="predicted"/>
<dbReference type="InterPro" id="IPR011991">
    <property type="entry name" value="ArsR-like_HTH"/>
</dbReference>
<dbReference type="GO" id="GO:0003700">
    <property type="term" value="F:DNA-binding transcription factor activity"/>
    <property type="evidence" value="ECO:0007669"/>
    <property type="project" value="InterPro"/>
</dbReference>
<evidence type="ECO:0000259" key="4">
    <source>
        <dbReference type="PROSITE" id="PS50987"/>
    </source>
</evidence>
<organism evidence="5 6">
    <name type="scientific">Mycobacterium branderi</name>
    <dbReference type="NCBI Taxonomy" id="43348"/>
    <lineage>
        <taxon>Bacteria</taxon>
        <taxon>Bacillati</taxon>
        <taxon>Actinomycetota</taxon>
        <taxon>Actinomycetes</taxon>
        <taxon>Mycobacteriales</taxon>
        <taxon>Mycobacteriaceae</taxon>
        <taxon>Mycobacterium</taxon>
    </lineage>
</organism>
<dbReference type="InterPro" id="IPR051011">
    <property type="entry name" value="Metal_resp_trans_reg"/>
</dbReference>
<dbReference type="PROSITE" id="PS50987">
    <property type="entry name" value="HTH_ARSR_2"/>
    <property type="match status" value="1"/>
</dbReference>
<dbReference type="PANTHER" id="PTHR43132">
    <property type="entry name" value="ARSENICAL RESISTANCE OPERON REPRESSOR ARSR-RELATED"/>
    <property type="match status" value="1"/>
</dbReference>
<protein>
    <submittedName>
        <fullName evidence="5">Transcriptional regulator</fullName>
    </submittedName>
</protein>
<keyword evidence="1" id="KW-0805">Transcription regulation</keyword>
<dbReference type="CDD" id="cd00090">
    <property type="entry name" value="HTH_ARSR"/>
    <property type="match status" value="1"/>
</dbReference>
<dbReference type="InterPro" id="IPR036388">
    <property type="entry name" value="WH-like_DNA-bd_sf"/>
</dbReference>
<dbReference type="PANTHER" id="PTHR43132:SF2">
    <property type="entry name" value="ARSENICAL RESISTANCE OPERON REPRESSOR ARSR-RELATED"/>
    <property type="match status" value="1"/>
</dbReference>
<dbReference type="InterPro" id="IPR036390">
    <property type="entry name" value="WH_DNA-bd_sf"/>
</dbReference>
<dbReference type="InterPro" id="IPR001845">
    <property type="entry name" value="HTH_ArsR_DNA-bd_dom"/>
</dbReference>
<evidence type="ECO:0000313" key="6">
    <source>
        <dbReference type="Proteomes" id="UP000192441"/>
    </source>
</evidence>
<dbReference type="EMBL" id="MVHM01000004">
    <property type="protein sequence ID" value="ORA38947.1"/>
    <property type="molecule type" value="Genomic_DNA"/>
</dbReference>
<dbReference type="NCBIfam" id="NF033788">
    <property type="entry name" value="HTH_metalloreg"/>
    <property type="match status" value="1"/>
</dbReference>